<dbReference type="STRING" id="1437059.A6A05_13865"/>
<evidence type="ECO:0000313" key="3">
    <source>
        <dbReference type="EMBL" id="OAN49429.1"/>
    </source>
</evidence>
<dbReference type="EMBL" id="LWQU01000149">
    <property type="protein sequence ID" value="OAN49429.1"/>
    <property type="molecule type" value="Genomic_DNA"/>
</dbReference>
<evidence type="ECO:0000256" key="1">
    <source>
        <dbReference type="ARBA" id="ARBA00022448"/>
    </source>
</evidence>
<dbReference type="Proteomes" id="UP000078543">
    <property type="component" value="Unassembled WGS sequence"/>
</dbReference>
<dbReference type="InterPro" id="IPR051472">
    <property type="entry name" value="T3SS_Stator/FliH"/>
</dbReference>
<evidence type="ECO:0000256" key="2">
    <source>
        <dbReference type="ARBA" id="ARBA00022927"/>
    </source>
</evidence>
<protein>
    <submittedName>
        <fullName evidence="3">Flagellar assembly protein FliH</fullName>
    </submittedName>
</protein>
<keyword evidence="2" id="KW-0653">Protein transport</keyword>
<sequence length="240" mass="26267">MPYRKYMFDLDFGQPPQQARQAKIEEEQAAAAAAAEEEIADEPAAPMFTEEELNMVREASFQEGREAGFAEAAEADARQIALAVTALTERIDAVFRQQDEANDANARAAVRVAMAVLKKMLPAACEKHAFDEVARVVEDVVAHILDEPRIIVRVAQPLVEPVRERLEAAAEGQGFEGRVVVQADPRLAVGDARVEWTDGGAERDQARLLEEIEVTVERALAPPERRAAVEAAHDAEMGSV</sequence>
<keyword evidence="3" id="KW-0282">Flagellum</keyword>
<keyword evidence="3" id="KW-0969">Cilium</keyword>
<dbReference type="OrthoDB" id="7304298at2"/>
<accession>A0A178MLD8</accession>
<name>A0A178MLD8_9PROT</name>
<dbReference type="RefSeq" id="WP_068501659.1">
    <property type="nucleotide sequence ID" value="NZ_LWQU01000149.1"/>
</dbReference>
<evidence type="ECO:0000313" key="4">
    <source>
        <dbReference type="Proteomes" id="UP000078543"/>
    </source>
</evidence>
<dbReference type="GO" id="GO:0015031">
    <property type="term" value="P:protein transport"/>
    <property type="evidence" value="ECO:0007669"/>
    <property type="project" value="UniProtKB-KW"/>
</dbReference>
<dbReference type="GO" id="GO:0005829">
    <property type="term" value="C:cytosol"/>
    <property type="evidence" value="ECO:0007669"/>
    <property type="project" value="TreeGrafter"/>
</dbReference>
<dbReference type="AlphaFoldDB" id="A0A178MLD8"/>
<keyword evidence="4" id="KW-1185">Reference proteome</keyword>
<reference evidence="3 4" key="1">
    <citation type="submission" date="2016-04" db="EMBL/GenBank/DDBJ databases">
        <title>Draft genome sequence of freshwater magnetotactic bacteria Magnetospirillum marisnigri SP-1 and Magnetospirillum moscoviense BB-1.</title>
        <authorList>
            <person name="Koziaeva V."/>
            <person name="Dziuba M.V."/>
            <person name="Ivanov T.M."/>
            <person name="Kuznetsov B."/>
            <person name="Grouzdev D.S."/>
        </authorList>
    </citation>
    <scope>NUCLEOTIDE SEQUENCE [LARGE SCALE GENOMIC DNA]</scope>
    <source>
        <strain evidence="3 4">BB-1</strain>
    </source>
</reference>
<dbReference type="PANTHER" id="PTHR34982">
    <property type="entry name" value="YOP PROTEINS TRANSLOCATION PROTEIN L"/>
    <property type="match status" value="1"/>
</dbReference>
<proteinExistence type="predicted"/>
<keyword evidence="3" id="KW-0966">Cell projection</keyword>
<gene>
    <name evidence="3" type="ORF">A6A05_13865</name>
</gene>
<dbReference type="PANTHER" id="PTHR34982:SF1">
    <property type="entry name" value="FLAGELLAR ASSEMBLY PROTEIN FLIH"/>
    <property type="match status" value="1"/>
</dbReference>
<keyword evidence="1" id="KW-0813">Transport</keyword>
<dbReference type="NCBIfam" id="NF004692">
    <property type="entry name" value="PRK06032.1-3"/>
    <property type="match status" value="1"/>
</dbReference>
<organism evidence="3 4">
    <name type="scientific">Magnetospirillum moscoviense</name>
    <dbReference type="NCBI Taxonomy" id="1437059"/>
    <lineage>
        <taxon>Bacteria</taxon>
        <taxon>Pseudomonadati</taxon>
        <taxon>Pseudomonadota</taxon>
        <taxon>Alphaproteobacteria</taxon>
        <taxon>Rhodospirillales</taxon>
        <taxon>Rhodospirillaceae</taxon>
        <taxon>Magnetospirillum</taxon>
    </lineage>
</organism>
<comment type="caution">
    <text evidence="3">The sequence shown here is derived from an EMBL/GenBank/DDBJ whole genome shotgun (WGS) entry which is preliminary data.</text>
</comment>